<evidence type="ECO:0000313" key="3">
    <source>
        <dbReference type="Proteomes" id="UP001527925"/>
    </source>
</evidence>
<comment type="caution">
    <text evidence="2">The sequence shown here is derived from an EMBL/GenBank/DDBJ whole genome shotgun (WGS) entry which is preliminary data.</text>
</comment>
<evidence type="ECO:0000313" key="2">
    <source>
        <dbReference type="EMBL" id="KAL2915228.1"/>
    </source>
</evidence>
<feature type="region of interest" description="Disordered" evidence="1">
    <location>
        <begin position="318"/>
        <end position="348"/>
    </location>
</feature>
<feature type="compositionally biased region" description="Polar residues" evidence="1">
    <location>
        <begin position="328"/>
        <end position="338"/>
    </location>
</feature>
<keyword evidence="3" id="KW-1185">Reference proteome</keyword>
<dbReference type="EMBL" id="JADGIZ020000026">
    <property type="protein sequence ID" value="KAL2915228.1"/>
    <property type="molecule type" value="Genomic_DNA"/>
</dbReference>
<reference evidence="2 3" key="1">
    <citation type="submission" date="2023-09" db="EMBL/GenBank/DDBJ databases">
        <title>Pangenome analysis of Batrachochytrium dendrobatidis and related Chytrids.</title>
        <authorList>
            <person name="Yacoub M.N."/>
            <person name="Stajich J.E."/>
            <person name="James T.Y."/>
        </authorList>
    </citation>
    <scope>NUCLEOTIDE SEQUENCE [LARGE SCALE GENOMIC DNA]</scope>
    <source>
        <strain evidence="2 3">JEL0888</strain>
    </source>
</reference>
<dbReference type="Gene3D" id="3.40.50.300">
    <property type="entry name" value="P-loop containing nucleotide triphosphate hydrolases"/>
    <property type="match status" value="1"/>
</dbReference>
<evidence type="ECO:0000256" key="1">
    <source>
        <dbReference type="SAM" id="MobiDB-lite"/>
    </source>
</evidence>
<name>A0ABR4N6Q1_9FUNG</name>
<organism evidence="2 3">
    <name type="scientific">Polyrhizophydium stewartii</name>
    <dbReference type="NCBI Taxonomy" id="2732419"/>
    <lineage>
        <taxon>Eukaryota</taxon>
        <taxon>Fungi</taxon>
        <taxon>Fungi incertae sedis</taxon>
        <taxon>Chytridiomycota</taxon>
        <taxon>Chytridiomycota incertae sedis</taxon>
        <taxon>Chytridiomycetes</taxon>
        <taxon>Rhizophydiales</taxon>
        <taxon>Rhizophydiales incertae sedis</taxon>
        <taxon>Polyrhizophydium</taxon>
    </lineage>
</organism>
<gene>
    <name evidence="2" type="ORF">HK105_205335</name>
</gene>
<proteinExistence type="predicted"/>
<dbReference type="Proteomes" id="UP001527925">
    <property type="component" value="Unassembled WGS sequence"/>
</dbReference>
<accession>A0ABR4N6Q1</accession>
<sequence>MPSARTVFEVLVLLPPAAHCPAAAAAFDAIGGLADQIAAVRALDPPLRDPTRFARFDLLLPRSLLLFGLPGTSKTMIARDDEIDALYWLERQRRSSFASIAAFQHTVNKGLRMVFGVRPSTAAGSLLVESGIGSLAAISLAATMRLFNRTCEKRTSIKLICHNPQNHNPCRTCKWCLSRRVRQQRCNEHAVGRPDQPVSSRDDLHKFVLARTLTTSSRNDSTDRYAAGFIHTASFVHDPMFDQPRSRGVRLVAALRMNGLWTARSALRIAGLLVNHPFAADRCILCNHSIDNVHPLAYLVDVCVSLRAARRHAGLNPLIDRAKEQDPRPTTTPFSLGSSAKRHSGRPG</sequence>
<protein>
    <submittedName>
        <fullName evidence="2">Uncharacterized protein</fullName>
    </submittedName>
</protein>
<dbReference type="InterPro" id="IPR027417">
    <property type="entry name" value="P-loop_NTPase"/>
</dbReference>
<dbReference type="SUPFAM" id="SSF52540">
    <property type="entry name" value="P-loop containing nucleoside triphosphate hydrolases"/>
    <property type="match status" value="1"/>
</dbReference>